<evidence type="ECO:0000256" key="5">
    <source>
        <dbReference type="ARBA" id="ARBA00022833"/>
    </source>
</evidence>
<dbReference type="EMBL" id="CP110232">
    <property type="protein sequence ID" value="WEG73926.1"/>
    <property type="molecule type" value="Genomic_DNA"/>
</dbReference>
<dbReference type="InterPro" id="IPR001405">
    <property type="entry name" value="UPF0758"/>
</dbReference>
<dbReference type="PANTHER" id="PTHR30471">
    <property type="entry name" value="DNA REPAIR PROTEIN RADC"/>
    <property type="match status" value="1"/>
</dbReference>
<protein>
    <submittedName>
        <fullName evidence="8">DNA repair protein</fullName>
    </submittedName>
</protein>
<proteinExistence type="inferred from homology"/>
<dbReference type="RefSeq" id="WP_275469726.1">
    <property type="nucleotide sequence ID" value="NZ_CP110232.1"/>
</dbReference>
<feature type="domain" description="MPN" evidence="7">
    <location>
        <begin position="1"/>
        <end position="60"/>
    </location>
</feature>
<reference evidence="8" key="1">
    <citation type="submission" date="2022-10" db="EMBL/GenBank/DDBJ databases">
        <title>Vagococcus sp. isolated from poultry meat.</title>
        <authorList>
            <person name="Johansson P."/>
            <person name="Bjorkroth J."/>
        </authorList>
    </citation>
    <scope>NUCLEOTIDE SEQUENCE</scope>
    <source>
        <strain evidence="8">STAA11</strain>
    </source>
</reference>
<sequence length="60" mass="6655">MAITSKIYLSLSSGNIEPSANDIAFTKRLASCGQLMGIELLDHLVIGEDYYCSLKERNLF</sequence>
<gene>
    <name evidence="8" type="ORF">OL234_03170</name>
</gene>
<evidence type="ECO:0000256" key="3">
    <source>
        <dbReference type="ARBA" id="ARBA00022723"/>
    </source>
</evidence>
<dbReference type="InterPro" id="IPR037518">
    <property type="entry name" value="MPN"/>
</dbReference>
<evidence type="ECO:0000256" key="6">
    <source>
        <dbReference type="ARBA" id="ARBA00023049"/>
    </source>
</evidence>
<dbReference type="KEGG" id="vie:OL234_03170"/>
<dbReference type="InterPro" id="IPR025657">
    <property type="entry name" value="RadC_JAB"/>
</dbReference>
<keyword evidence="9" id="KW-1185">Reference proteome</keyword>
<dbReference type="AlphaFoldDB" id="A0AAF0CW54"/>
<dbReference type="GO" id="GO:0046872">
    <property type="term" value="F:metal ion binding"/>
    <property type="evidence" value="ECO:0007669"/>
    <property type="project" value="UniProtKB-KW"/>
</dbReference>
<dbReference type="Gene3D" id="3.40.140.10">
    <property type="entry name" value="Cytidine Deaminase, domain 2"/>
    <property type="match status" value="1"/>
</dbReference>
<evidence type="ECO:0000259" key="7">
    <source>
        <dbReference type="PROSITE" id="PS50249"/>
    </source>
</evidence>
<evidence type="ECO:0000313" key="8">
    <source>
        <dbReference type="EMBL" id="WEG73926.1"/>
    </source>
</evidence>
<name>A0AAF0CW54_9ENTE</name>
<keyword evidence="6" id="KW-0482">Metalloprotease</keyword>
<keyword evidence="4" id="KW-0378">Hydrolase</keyword>
<keyword evidence="3" id="KW-0479">Metal-binding</keyword>
<evidence type="ECO:0000313" key="9">
    <source>
        <dbReference type="Proteomes" id="UP001179647"/>
    </source>
</evidence>
<dbReference type="Pfam" id="PF04002">
    <property type="entry name" value="RadC"/>
    <property type="match status" value="1"/>
</dbReference>
<evidence type="ECO:0000256" key="2">
    <source>
        <dbReference type="ARBA" id="ARBA00022670"/>
    </source>
</evidence>
<dbReference type="GO" id="GO:0008237">
    <property type="term" value="F:metallopeptidase activity"/>
    <property type="evidence" value="ECO:0007669"/>
    <property type="project" value="UniProtKB-KW"/>
</dbReference>
<comment type="similarity">
    <text evidence="1">Belongs to the UPF0758 family.</text>
</comment>
<accession>A0AAF0CW54</accession>
<keyword evidence="5" id="KW-0862">Zinc</keyword>
<dbReference type="Proteomes" id="UP001179647">
    <property type="component" value="Chromosome"/>
</dbReference>
<keyword evidence="2" id="KW-0645">Protease</keyword>
<dbReference type="GO" id="GO:0006508">
    <property type="term" value="P:proteolysis"/>
    <property type="evidence" value="ECO:0007669"/>
    <property type="project" value="UniProtKB-KW"/>
</dbReference>
<evidence type="ECO:0000256" key="1">
    <source>
        <dbReference type="ARBA" id="ARBA00010243"/>
    </source>
</evidence>
<dbReference type="PROSITE" id="PS50249">
    <property type="entry name" value="MPN"/>
    <property type="match status" value="1"/>
</dbReference>
<dbReference type="PANTHER" id="PTHR30471:SF3">
    <property type="entry name" value="UPF0758 PROTEIN YEES-RELATED"/>
    <property type="match status" value="1"/>
</dbReference>
<organism evidence="8 9">
    <name type="scientific">Vagococcus intermedius</name>
    <dbReference type="NCBI Taxonomy" id="2991418"/>
    <lineage>
        <taxon>Bacteria</taxon>
        <taxon>Bacillati</taxon>
        <taxon>Bacillota</taxon>
        <taxon>Bacilli</taxon>
        <taxon>Lactobacillales</taxon>
        <taxon>Enterococcaceae</taxon>
        <taxon>Vagococcus</taxon>
    </lineage>
</organism>
<evidence type="ECO:0000256" key="4">
    <source>
        <dbReference type="ARBA" id="ARBA00022801"/>
    </source>
</evidence>